<dbReference type="Proteomes" id="UP000285655">
    <property type="component" value="Unassembled WGS sequence"/>
</dbReference>
<evidence type="ECO:0000313" key="1">
    <source>
        <dbReference type="EMBL" id="RJO60398.1"/>
    </source>
</evidence>
<dbReference type="AlphaFoldDB" id="A0A419DBD8"/>
<name>A0A419DBD8_9BACT</name>
<gene>
    <name evidence="1" type="ORF">C4544_05225</name>
</gene>
<organism evidence="1 2">
    <name type="scientific">candidate division WS5 bacterium</name>
    <dbReference type="NCBI Taxonomy" id="2093353"/>
    <lineage>
        <taxon>Bacteria</taxon>
        <taxon>candidate division WS5</taxon>
    </lineage>
</organism>
<evidence type="ECO:0000313" key="2">
    <source>
        <dbReference type="Proteomes" id="UP000285655"/>
    </source>
</evidence>
<dbReference type="EMBL" id="QZJW01000046">
    <property type="protein sequence ID" value="RJO60398.1"/>
    <property type="molecule type" value="Genomic_DNA"/>
</dbReference>
<proteinExistence type="predicted"/>
<protein>
    <submittedName>
        <fullName evidence="1">Uncharacterized protein</fullName>
    </submittedName>
</protein>
<sequence>MTPRFKIKYGENIGVELFFKAPEVLDNEKTFLSADEASGQTTLSVVSGKNFSANDYVLIGNFGQEDAEILQVSSQTDTTIVLSSGTSFVHSRGTKIQFIPFNQIVPERSTNSGSSYSALSAINIRPDATETYLQRASDSSTDYYRFRFYNATSGNYSQYSDGIIATGYADNSVYAIKKRALTQMGEKVGDVITDDFLNEALWEGRRELDQDPRVLRWSFRVKYDQDIGNAIPGTYSLALPTDLRDKKNNKNILSLRFGRDNYPLDYIDKNTLNQHYRNIAHTTLNGAVNDVDTSITLTSSGDFEESGSVDIAAASVAGTVDSVAYTANNESTNVISGVTGIASGGHSSGTDVWQNVTFGMPTQYTIDGNNEKILFDVPIADDYAGENIWMDYYTELTAYDSDGDNLNEPDYDAFVSWLKWKIKYLKANGKIDSDSDVDYKEWFRRKEAMIAKEMTGQYVQLQPDIL</sequence>
<reference evidence="1 2" key="1">
    <citation type="journal article" date="2017" name="ISME J.">
        <title>Energy and carbon metabolisms in a deep terrestrial subsurface fluid microbial community.</title>
        <authorList>
            <person name="Momper L."/>
            <person name="Jungbluth S.P."/>
            <person name="Lee M.D."/>
            <person name="Amend J.P."/>
        </authorList>
    </citation>
    <scope>NUCLEOTIDE SEQUENCE [LARGE SCALE GENOMIC DNA]</scope>
    <source>
        <strain evidence="1">SURF_29</strain>
    </source>
</reference>
<accession>A0A419DBD8</accession>
<comment type="caution">
    <text evidence="1">The sequence shown here is derived from an EMBL/GenBank/DDBJ whole genome shotgun (WGS) entry which is preliminary data.</text>
</comment>